<feature type="domain" description="FAD dependent oxidoreductase" evidence="7">
    <location>
        <begin position="209"/>
        <end position="584"/>
    </location>
</feature>
<keyword evidence="5" id="KW-0560">Oxidoreductase</keyword>
<dbReference type="EMBL" id="EQ999973">
    <property type="protein sequence ID" value="OAS99545.1"/>
    <property type="molecule type" value="Genomic_DNA"/>
</dbReference>
<dbReference type="InterPro" id="IPR045170">
    <property type="entry name" value="MTOX"/>
</dbReference>
<evidence type="ECO:0000313" key="9">
    <source>
        <dbReference type="Proteomes" id="UP000002039"/>
    </source>
</evidence>
<dbReference type="RefSeq" id="XP_045279273.1">
    <property type="nucleotide sequence ID" value="XM_045416226.1"/>
</dbReference>
<keyword evidence="3" id="KW-0285">Flavoprotein</keyword>
<proteinExistence type="inferred from homology"/>
<dbReference type="InterPro" id="IPR036188">
    <property type="entry name" value="FAD/NAD-bd_sf"/>
</dbReference>
<keyword evidence="9" id="KW-1185">Reference proteome</keyword>
<keyword evidence="4" id="KW-0274">FAD</keyword>
<evidence type="ECO:0000256" key="5">
    <source>
        <dbReference type="ARBA" id="ARBA00023002"/>
    </source>
</evidence>
<dbReference type="Pfam" id="PF01266">
    <property type="entry name" value="DAO"/>
    <property type="match status" value="1"/>
</dbReference>
<comment type="similarity">
    <text evidence="2">Belongs to the MSOX/MTOX family.</text>
</comment>
<organism evidence="8 9">
    <name type="scientific">Ajellomyces dermatitidis (strain ER-3 / ATCC MYA-2586)</name>
    <name type="common">Blastomyces dermatitidis</name>
    <dbReference type="NCBI Taxonomy" id="559297"/>
    <lineage>
        <taxon>Eukaryota</taxon>
        <taxon>Fungi</taxon>
        <taxon>Dikarya</taxon>
        <taxon>Ascomycota</taxon>
        <taxon>Pezizomycotina</taxon>
        <taxon>Eurotiomycetes</taxon>
        <taxon>Eurotiomycetidae</taxon>
        <taxon>Onygenales</taxon>
        <taxon>Ajellomycetaceae</taxon>
        <taxon>Blastomyces</taxon>
    </lineage>
</organism>
<gene>
    <name evidence="8" type="ORF">BDCG_00716</name>
</gene>
<dbReference type="GeneID" id="69023435"/>
<evidence type="ECO:0000256" key="2">
    <source>
        <dbReference type="ARBA" id="ARBA00010989"/>
    </source>
</evidence>
<evidence type="ECO:0000256" key="4">
    <source>
        <dbReference type="ARBA" id="ARBA00022827"/>
    </source>
</evidence>
<reference evidence="9" key="1">
    <citation type="journal article" date="2015" name="PLoS Genet.">
        <title>The dynamic genome and transcriptome of the human fungal pathogen Blastomyces and close relative Emmonsia.</title>
        <authorList>
            <person name="Munoz J.F."/>
            <person name="Gauthier G.M."/>
            <person name="Desjardins C.A."/>
            <person name="Gallo J.E."/>
            <person name="Holder J."/>
            <person name="Sullivan T.D."/>
            <person name="Marty A.J."/>
            <person name="Carmen J.C."/>
            <person name="Chen Z."/>
            <person name="Ding L."/>
            <person name="Gujja S."/>
            <person name="Magrini V."/>
            <person name="Misas E."/>
            <person name="Mitreva M."/>
            <person name="Priest M."/>
            <person name="Saif S."/>
            <person name="Whiston E.A."/>
            <person name="Young S."/>
            <person name="Zeng Q."/>
            <person name="Goldman W.E."/>
            <person name="Mardis E.R."/>
            <person name="Taylor J.W."/>
            <person name="McEwen J.G."/>
            <person name="Clay O.K."/>
            <person name="Klein B.S."/>
            <person name="Cuomo C.A."/>
        </authorList>
    </citation>
    <scope>NUCLEOTIDE SEQUENCE [LARGE SCALE GENOMIC DNA]</scope>
    <source>
        <strain evidence="9">ER-3 / ATCC MYA-2586</strain>
    </source>
</reference>
<evidence type="ECO:0000313" key="8">
    <source>
        <dbReference type="EMBL" id="OAS99545.1"/>
    </source>
</evidence>
<dbReference type="PANTHER" id="PTHR10961:SF37">
    <property type="entry name" value="FAD DEPENDENT OXIDOREDUCTASE DOMAIN-CONTAINING PROTEIN"/>
    <property type="match status" value="1"/>
</dbReference>
<dbReference type="SUPFAM" id="SSF51905">
    <property type="entry name" value="FAD/NAD(P)-binding domain"/>
    <property type="match status" value="1"/>
</dbReference>
<evidence type="ECO:0000256" key="6">
    <source>
        <dbReference type="SAM" id="MobiDB-lite"/>
    </source>
</evidence>
<dbReference type="InterPro" id="IPR006076">
    <property type="entry name" value="FAD-dep_OxRdtase"/>
</dbReference>
<name>A0ABX2VQL8_AJEDR</name>
<evidence type="ECO:0000259" key="7">
    <source>
        <dbReference type="Pfam" id="PF01266"/>
    </source>
</evidence>
<protein>
    <submittedName>
        <fullName evidence="8">Sarcosine oxidase</fullName>
    </submittedName>
</protein>
<dbReference type="PANTHER" id="PTHR10961">
    <property type="entry name" value="PEROXISOMAL SARCOSINE OXIDASE"/>
    <property type="match status" value="1"/>
</dbReference>
<feature type="compositionally biased region" description="Basic and acidic residues" evidence="6">
    <location>
        <begin position="10"/>
        <end position="22"/>
    </location>
</feature>
<sequence>MPDVAPKTPDASHDETREKMGADRVPVSGDGSISAPLGDITPMCYEFHSGSIDAVKDERFHTVLYSVHTSFHGRGLSIPMSFYRDPAIVTIRAILEQDGQNAGDKFPQICEERLEPDVIAVFALVAFHYGALQVRVPGDGEIEQQGFDELLEFISLDDKEEEQWEDLFWRSIRPKTTKIKDSEELKSTFREGQKAVLELARNHVDYLYVGGGIFGASAACHRIQSNSTASVAIVNQSSYPSLESAGCDYKIVSSAQTDPFYTELALKALEAWRSQEPYKQHFKQTGQVFMGAKEPAEKVCENYKRILGQSPTELVNPKDARERYPVLKDANWDDHVEMCTWNKDAGWADGGAVLKAVCEAACERGAKYRVATVEKLLKNDDDVCYGARILENGKTHTIIADNIVLCTGAYTSKLLAESFPDREVQPGKRLKAAGVSMAYYNLDPDAIVDFEKAPVVVKSVGKTPSEFIPPRDDGLFKIVAEQSYTNMQQVGQFRLSVPPEKASLRWNINGDGIPQQLRDNADDAKWELLGKRKVTRFSYETCWDATTPNQDFMICEHPVVKRLHMATGGSFHGFKYMPIVGQLINQSVDGELDDTLAERWAWDGKGSDGACAIYDPAGADLQLIMGSGS</sequence>
<accession>A0ABX2VQL8</accession>
<comment type="cofactor">
    <cofactor evidence="1">
        <name>FAD</name>
        <dbReference type="ChEBI" id="CHEBI:57692"/>
    </cofactor>
</comment>
<evidence type="ECO:0000256" key="3">
    <source>
        <dbReference type="ARBA" id="ARBA00022630"/>
    </source>
</evidence>
<feature type="region of interest" description="Disordered" evidence="6">
    <location>
        <begin position="1"/>
        <end position="31"/>
    </location>
</feature>
<dbReference type="Proteomes" id="UP000002039">
    <property type="component" value="Unassembled WGS sequence"/>
</dbReference>
<dbReference type="Gene3D" id="3.30.9.10">
    <property type="entry name" value="D-Amino Acid Oxidase, subunit A, domain 2"/>
    <property type="match status" value="1"/>
</dbReference>
<evidence type="ECO:0000256" key="1">
    <source>
        <dbReference type="ARBA" id="ARBA00001974"/>
    </source>
</evidence>
<dbReference type="Gene3D" id="3.50.50.60">
    <property type="entry name" value="FAD/NAD(P)-binding domain"/>
    <property type="match status" value="1"/>
</dbReference>